<dbReference type="EMBL" id="FXUL01000001">
    <property type="protein sequence ID" value="SMP44696.1"/>
    <property type="molecule type" value="Genomic_DNA"/>
</dbReference>
<gene>
    <name evidence="1" type="ORF">SAMN06295970_101453</name>
</gene>
<accession>A0ABY1PSV4</accession>
<dbReference type="SUPFAM" id="SSF69635">
    <property type="entry name" value="Type III secretory system chaperone-like"/>
    <property type="match status" value="1"/>
</dbReference>
<dbReference type="InterPro" id="IPR012673">
    <property type="entry name" value="T3SS_SynN"/>
</dbReference>
<dbReference type="RefSeq" id="WP_283440595.1">
    <property type="nucleotide sequence ID" value="NZ_FXUL01000001.1"/>
</dbReference>
<sequence length="127" mass="13902">MDWIQQAVREFGDTLGIDNLQFDADEGVELALDSGEIVGIACTPALASREMLVYVSAALAFDPLPQMEFALRLGNARYGNAPYLRAAVINARLVLALRLDAREFDLPALDEAVWRLVERQHEASAAG</sequence>
<evidence type="ECO:0000313" key="1">
    <source>
        <dbReference type="EMBL" id="SMP44696.1"/>
    </source>
</evidence>
<comment type="caution">
    <text evidence="1">The sequence shown here is derived from an EMBL/GenBank/DDBJ whole genome shotgun (WGS) entry which is preliminary data.</text>
</comment>
<dbReference type="Proteomes" id="UP001158049">
    <property type="component" value="Unassembled WGS sequence"/>
</dbReference>
<protein>
    <submittedName>
        <fullName evidence="1">Type III secretion chaperone SycN</fullName>
    </submittedName>
</protein>
<keyword evidence="2" id="KW-1185">Reference proteome</keyword>
<organism evidence="1 2">
    <name type="scientific">Noviherbaspirillum suwonense</name>
    <dbReference type="NCBI Taxonomy" id="1224511"/>
    <lineage>
        <taxon>Bacteria</taxon>
        <taxon>Pseudomonadati</taxon>
        <taxon>Pseudomonadota</taxon>
        <taxon>Betaproteobacteria</taxon>
        <taxon>Burkholderiales</taxon>
        <taxon>Oxalobacteraceae</taxon>
        <taxon>Noviherbaspirillum</taxon>
    </lineage>
</organism>
<reference evidence="1 2" key="1">
    <citation type="submission" date="2017-05" db="EMBL/GenBank/DDBJ databases">
        <authorList>
            <person name="Varghese N."/>
            <person name="Submissions S."/>
        </authorList>
    </citation>
    <scope>NUCLEOTIDE SEQUENCE [LARGE SCALE GENOMIC DNA]</scope>
    <source>
        <strain evidence="1 2">DSM 26001</strain>
    </source>
</reference>
<name>A0ABY1PSV4_9BURK</name>
<dbReference type="Gene3D" id="3.30.1460.10">
    <property type="match status" value="1"/>
</dbReference>
<evidence type="ECO:0000313" key="2">
    <source>
        <dbReference type="Proteomes" id="UP001158049"/>
    </source>
</evidence>
<dbReference type="Pfam" id="PF21665">
    <property type="entry name" value="Type_III_SycN"/>
    <property type="match status" value="1"/>
</dbReference>
<proteinExistence type="predicted"/>